<dbReference type="RefSeq" id="WP_338434938.1">
    <property type="nucleotide sequence ID" value="NZ_JAUYVH010000001.1"/>
</dbReference>
<evidence type="ECO:0000256" key="1">
    <source>
        <dbReference type="SAM" id="Phobius"/>
    </source>
</evidence>
<protein>
    <submittedName>
        <fullName evidence="2">Uncharacterized protein</fullName>
    </submittedName>
</protein>
<keyword evidence="1" id="KW-0472">Membrane</keyword>
<dbReference type="Proteomes" id="UP001225596">
    <property type="component" value="Unassembled WGS sequence"/>
</dbReference>
<keyword evidence="3" id="KW-1185">Reference proteome</keyword>
<comment type="caution">
    <text evidence="2">The sequence shown here is derived from an EMBL/GenBank/DDBJ whole genome shotgun (WGS) entry which is preliminary data.</text>
</comment>
<sequence length="125" mass="13619">MRPSRSLLVLLAASILVLGALNFVLTRNQAAGVYPIDADSISIPLFEGLVTIGLAFFASCIGSLVPRRGLFRIVGLFFSAIAALLLAESAWFWFIPNHYELAVVYFGLLVLCAVVFIKTRATKSR</sequence>
<reference evidence="2 3" key="1">
    <citation type="submission" date="2023-08" db="EMBL/GenBank/DDBJ databases">
        <title>Oxalobacteraceae gen .nov., isolated from river sludge outside the plant.</title>
        <authorList>
            <person name="Zhao S.Y."/>
        </authorList>
    </citation>
    <scope>NUCLEOTIDE SEQUENCE [LARGE SCALE GENOMIC DNA]</scope>
    <source>
        <strain evidence="2 3">R-40</strain>
    </source>
</reference>
<keyword evidence="1" id="KW-0812">Transmembrane</keyword>
<name>A0ABU1BJE8_9BURK</name>
<evidence type="ECO:0000313" key="3">
    <source>
        <dbReference type="Proteomes" id="UP001225596"/>
    </source>
</evidence>
<organism evidence="2 3">
    <name type="scientific">Keguizhuia sedimenti</name>
    <dbReference type="NCBI Taxonomy" id="3064264"/>
    <lineage>
        <taxon>Bacteria</taxon>
        <taxon>Pseudomonadati</taxon>
        <taxon>Pseudomonadota</taxon>
        <taxon>Betaproteobacteria</taxon>
        <taxon>Burkholderiales</taxon>
        <taxon>Oxalobacteraceae</taxon>
        <taxon>Keguizhuia</taxon>
    </lineage>
</organism>
<keyword evidence="1" id="KW-1133">Transmembrane helix</keyword>
<evidence type="ECO:0000313" key="2">
    <source>
        <dbReference type="EMBL" id="MDQ9169115.1"/>
    </source>
</evidence>
<feature type="transmembrane region" description="Helical" evidence="1">
    <location>
        <begin position="101"/>
        <end position="117"/>
    </location>
</feature>
<gene>
    <name evidence="2" type="ORF">Q8A64_01690</name>
</gene>
<feature type="transmembrane region" description="Helical" evidence="1">
    <location>
        <begin position="40"/>
        <end position="61"/>
    </location>
</feature>
<dbReference type="EMBL" id="JAUYVH010000001">
    <property type="protein sequence ID" value="MDQ9169115.1"/>
    <property type="molecule type" value="Genomic_DNA"/>
</dbReference>
<accession>A0ABU1BJE8</accession>
<feature type="transmembrane region" description="Helical" evidence="1">
    <location>
        <begin position="73"/>
        <end position="95"/>
    </location>
</feature>
<proteinExistence type="predicted"/>